<dbReference type="AlphaFoldDB" id="A0A7K3VX45"/>
<evidence type="ECO:0000259" key="9">
    <source>
        <dbReference type="PROSITE" id="PS50928"/>
    </source>
</evidence>
<name>A0A7K3VX45_9ACTN</name>
<dbReference type="SUPFAM" id="SSF161098">
    <property type="entry name" value="MetI-like"/>
    <property type="match status" value="2"/>
</dbReference>
<sequence length="595" mass="63597">MALTVLTLAIAVLFVYPTVMVVVGAFRTSSPGFPGEWSTQAFVDAYTSGETYELLWNSAAYALATTTLSLTLAVFFAWMVTQTNTPGRRFVTPLMIALITLPFLFFGISWAMLGNERVGLLNQLIRMVLPYEEGPINIRSWGGIISVSTLKITAINYMLILGVFRTLDPALREASLIAGVSRRRTFFRIELPILAPVLLALALMGFVRGLESFDVPLLLGGPAGIQVFSTQIYDYLTTSFPPSYAQASALAVLVMVIMLVLVLLMWRFIGKREFTTVGGKGQRIELVDLGAWKFLCTAAIVLYALVALAFPLIQLVLGSLQPEFGVLSASLTLEHYRAIFDSAIVVSALQNTAFIVVVGGFLAVLLAVVVAYIVQRSASKFRWFLEGATWLPWGLPGIVLALGMLWAYLSVPFLRGLFATTWIVMLGLIVVATPIAVRLANAAIAQVHRQLEEAARIHGASQARAAVGIVLRLILPSLLAGWLIVGVIMAGDLAIPVMLSGPESQTVPVVLLQLLDSGQSSQAAAVFCVMLAAMALVLALGALLRAVGSRVIAGGAPKPPAAPAAESGDAPVPARVLEPELTPVLVPTRPSTGGE</sequence>
<dbReference type="GO" id="GO:0005886">
    <property type="term" value="C:plasma membrane"/>
    <property type="evidence" value="ECO:0007669"/>
    <property type="project" value="UniProtKB-SubCell"/>
</dbReference>
<comment type="similarity">
    <text evidence="8">Belongs to the binding-protein-dependent transport system permease family.</text>
</comment>
<dbReference type="CDD" id="cd06261">
    <property type="entry name" value="TM_PBP2"/>
    <property type="match status" value="2"/>
</dbReference>
<evidence type="ECO:0000256" key="5">
    <source>
        <dbReference type="ARBA" id="ARBA00022692"/>
    </source>
</evidence>
<evidence type="ECO:0000256" key="8">
    <source>
        <dbReference type="RuleBase" id="RU363032"/>
    </source>
</evidence>
<comment type="subcellular location">
    <subcellularLocation>
        <location evidence="1">Cell inner membrane</location>
        <topology evidence="1">Multi-pass membrane protein</topology>
    </subcellularLocation>
    <subcellularLocation>
        <location evidence="8">Cell membrane</location>
        <topology evidence="8">Multi-pass membrane protein</topology>
    </subcellularLocation>
</comment>
<dbReference type="PANTHER" id="PTHR43357:SF4">
    <property type="entry name" value="INNER MEMBRANE ABC TRANSPORTER PERMEASE PROTEIN YDCV"/>
    <property type="match status" value="1"/>
</dbReference>
<keyword evidence="11" id="KW-1185">Reference proteome</keyword>
<evidence type="ECO:0000256" key="6">
    <source>
        <dbReference type="ARBA" id="ARBA00022989"/>
    </source>
</evidence>
<keyword evidence="6 8" id="KW-1133">Transmembrane helix</keyword>
<keyword evidence="5 8" id="KW-0812">Transmembrane</keyword>
<evidence type="ECO:0000256" key="2">
    <source>
        <dbReference type="ARBA" id="ARBA00022448"/>
    </source>
</evidence>
<dbReference type="Pfam" id="PF00528">
    <property type="entry name" value="BPD_transp_1"/>
    <property type="match status" value="2"/>
</dbReference>
<comment type="caution">
    <text evidence="10">The sequence shown here is derived from an EMBL/GenBank/DDBJ whole genome shotgun (WGS) entry which is preliminary data.</text>
</comment>
<feature type="transmembrane region" description="Helical" evidence="8">
    <location>
        <begin position="185"/>
        <end position="207"/>
    </location>
</feature>
<dbReference type="Proteomes" id="UP000470246">
    <property type="component" value="Unassembled WGS sequence"/>
</dbReference>
<evidence type="ECO:0000256" key="4">
    <source>
        <dbReference type="ARBA" id="ARBA00022519"/>
    </source>
</evidence>
<feature type="transmembrane region" description="Helical" evidence="8">
    <location>
        <begin position="59"/>
        <end position="78"/>
    </location>
</feature>
<keyword evidence="4" id="KW-0997">Cell inner membrane</keyword>
<dbReference type="InterPro" id="IPR000515">
    <property type="entry name" value="MetI-like"/>
</dbReference>
<feature type="transmembrane region" description="Helical" evidence="8">
    <location>
        <begin position="90"/>
        <end position="113"/>
    </location>
</feature>
<protein>
    <submittedName>
        <fullName evidence="10">Iron ABC transporter permease</fullName>
    </submittedName>
</protein>
<gene>
    <name evidence="10" type="ORF">GCU56_03620</name>
</gene>
<keyword evidence="2 8" id="KW-0813">Transport</keyword>
<organism evidence="10 11">
    <name type="scientific">Geodermatophilus sabuli</name>
    <dbReference type="NCBI Taxonomy" id="1564158"/>
    <lineage>
        <taxon>Bacteria</taxon>
        <taxon>Bacillati</taxon>
        <taxon>Actinomycetota</taxon>
        <taxon>Actinomycetes</taxon>
        <taxon>Geodermatophilales</taxon>
        <taxon>Geodermatophilaceae</taxon>
        <taxon>Geodermatophilus</taxon>
    </lineage>
</organism>
<proteinExistence type="inferred from homology"/>
<accession>A0A7K3VX45</accession>
<feature type="transmembrane region" description="Helical" evidence="8">
    <location>
        <begin position="290"/>
        <end position="313"/>
    </location>
</feature>
<feature type="transmembrane region" description="Helical" evidence="8">
    <location>
        <begin position="141"/>
        <end position="164"/>
    </location>
</feature>
<dbReference type="Gene3D" id="1.10.3720.10">
    <property type="entry name" value="MetI-like"/>
    <property type="match status" value="2"/>
</dbReference>
<feature type="domain" description="ABC transmembrane type-1" evidence="9">
    <location>
        <begin position="55"/>
        <end position="265"/>
    </location>
</feature>
<dbReference type="PANTHER" id="PTHR43357">
    <property type="entry name" value="INNER MEMBRANE ABC TRANSPORTER PERMEASE PROTEIN YDCV"/>
    <property type="match status" value="1"/>
</dbReference>
<reference evidence="10 11" key="1">
    <citation type="submission" date="2020-02" db="EMBL/GenBank/DDBJ databases">
        <title>Geodermatophilus sabuli CPCC 205279 I12A-02694.</title>
        <authorList>
            <person name="Jiang Z."/>
        </authorList>
    </citation>
    <scope>NUCLEOTIDE SEQUENCE [LARGE SCALE GENOMIC DNA]</scope>
    <source>
        <strain evidence="10 11">I12A-02694</strain>
    </source>
</reference>
<feature type="transmembrane region" description="Helical" evidence="8">
    <location>
        <begin position="421"/>
        <end position="444"/>
    </location>
</feature>
<evidence type="ECO:0000313" key="10">
    <source>
        <dbReference type="EMBL" id="NEK56960.1"/>
    </source>
</evidence>
<feature type="domain" description="ABC transmembrane type-1" evidence="9">
    <location>
        <begin position="349"/>
        <end position="542"/>
    </location>
</feature>
<evidence type="ECO:0000256" key="3">
    <source>
        <dbReference type="ARBA" id="ARBA00022475"/>
    </source>
</evidence>
<feature type="transmembrane region" description="Helical" evidence="8">
    <location>
        <begin position="353"/>
        <end position="375"/>
    </location>
</feature>
<dbReference type="EMBL" id="JAAGWF010000004">
    <property type="protein sequence ID" value="NEK56960.1"/>
    <property type="molecule type" value="Genomic_DNA"/>
</dbReference>
<feature type="transmembrane region" description="Helical" evidence="8">
    <location>
        <begin position="387"/>
        <end position="409"/>
    </location>
</feature>
<dbReference type="PROSITE" id="PS50928">
    <property type="entry name" value="ABC_TM1"/>
    <property type="match status" value="2"/>
</dbReference>
<feature type="transmembrane region" description="Helical" evidence="8">
    <location>
        <begin position="523"/>
        <end position="544"/>
    </location>
</feature>
<evidence type="ECO:0000256" key="1">
    <source>
        <dbReference type="ARBA" id="ARBA00004429"/>
    </source>
</evidence>
<feature type="transmembrane region" description="Helical" evidence="8">
    <location>
        <begin position="244"/>
        <end position="269"/>
    </location>
</feature>
<dbReference type="InterPro" id="IPR035906">
    <property type="entry name" value="MetI-like_sf"/>
</dbReference>
<keyword evidence="7 8" id="KW-0472">Membrane</keyword>
<dbReference type="GO" id="GO:0055085">
    <property type="term" value="P:transmembrane transport"/>
    <property type="evidence" value="ECO:0007669"/>
    <property type="project" value="InterPro"/>
</dbReference>
<feature type="transmembrane region" description="Helical" evidence="8">
    <location>
        <begin position="465"/>
        <end position="490"/>
    </location>
</feature>
<evidence type="ECO:0000256" key="7">
    <source>
        <dbReference type="ARBA" id="ARBA00023136"/>
    </source>
</evidence>
<dbReference type="RefSeq" id="WP_163480143.1">
    <property type="nucleotide sequence ID" value="NZ_JAAGWF010000004.1"/>
</dbReference>
<evidence type="ECO:0000313" key="11">
    <source>
        <dbReference type="Proteomes" id="UP000470246"/>
    </source>
</evidence>
<keyword evidence="3" id="KW-1003">Cell membrane</keyword>